<feature type="domain" description="SHSP" evidence="3">
    <location>
        <begin position="34"/>
        <end position="146"/>
    </location>
</feature>
<evidence type="ECO:0000259" key="3">
    <source>
        <dbReference type="PROSITE" id="PS01031"/>
    </source>
</evidence>
<proteinExistence type="inferred from homology"/>
<dbReference type="PROSITE" id="PS01031">
    <property type="entry name" value="SHSP"/>
    <property type="match status" value="1"/>
</dbReference>
<comment type="similarity">
    <text evidence="1 2">Belongs to the small heat shock protein (HSP20) family.</text>
</comment>
<reference evidence="5" key="1">
    <citation type="journal article" date="2020" name="mSystems">
        <title>Genome- and Community-Level Interaction Insights into Carbon Utilization and Element Cycling Functions of Hydrothermarchaeota in Hydrothermal Sediment.</title>
        <authorList>
            <person name="Zhou Z."/>
            <person name="Liu Y."/>
            <person name="Xu W."/>
            <person name="Pan J."/>
            <person name="Luo Z.H."/>
            <person name="Li M."/>
        </authorList>
    </citation>
    <scope>NUCLEOTIDE SEQUENCE [LARGE SCALE GENOMIC DNA]</scope>
    <source>
        <strain evidence="5">SpSt-711</strain>
    </source>
</reference>
<dbReference type="InterPro" id="IPR007052">
    <property type="entry name" value="CS_dom"/>
</dbReference>
<comment type="caution">
    <text evidence="5">The sequence shown here is derived from an EMBL/GenBank/DDBJ whole genome shotgun (WGS) entry which is preliminary data.</text>
</comment>
<dbReference type="SUPFAM" id="SSF49764">
    <property type="entry name" value="HSP20-like chaperones"/>
    <property type="match status" value="1"/>
</dbReference>
<name>A0A7V4JPN7_9BACT</name>
<dbReference type="CDD" id="cd06464">
    <property type="entry name" value="ACD_sHsps-like"/>
    <property type="match status" value="1"/>
</dbReference>
<evidence type="ECO:0000256" key="1">
    <source>
        <dbReference type="PROSITE-ProRule" id="PRU00285"/>
    </source>
</evidence>
<sequence>MADLILWRPLQELKKEMDRIWQEFFGKSWLTEKFEGIEWVPAIDVSETDNEIIVKVDVPGVNPEDIEISLSDNVLVIKGEKKKEEEEKKENFYRMERYYGNFIRSIQLPCDVEEEKISATYKNGVLKVVLPKKPEEKKKVIKINIEK</sequence>
<dbReference type="PROSITE" id="PS51203">
    <property type="entry name" value="CS"/>
    <property type="match status" value="1"/>
</dbReference>
<organism evidence="5">
    <name type="scientific">Thermodesulfobacterium geofontis</name>
    <dbReference type="NCBI Taxonomy" id="1295609"/>
    <lineage>
        <taxon>Bacteria</taxon>
        <taxon>Pseudomonadati</taxon>
        <taxon>Thermodesulfobacteriota</taxon>
        <taxon>Thermodesulfobacteria</taxon>
        <taxon>Thermodesulfobacteriales</taxon>
        <taxon>Thermodesulfobacteriaceae</taxon>
        <taxon>Thermodesulfobacterium</taxon>
    </lineage>
</organism>
<dbReference type="InterPro" id="IPR008978">
    <property type="entry name" value="HSP20-like_chaperone"/>
</dbReference>
<dbReference type="EMBL" id="DTEI01000041">
    <property type="protein sequence ID" value="HGU15421.1"/>
    <property type="molecule type" value="Genomic_DNA"/>
</dbReference>
<dbReference type="Gene3D" id="2.60.40.790">
    <property type="match status" value="1"/>
</dbReference>
<dbReference type="InterPro" id="IPR031107">
    <property type="entry name" value="Small_HSP"/>
</dbReference>
<evidence type="ECO:0000313" key="5">
    <source>
        <dbReference type="EMBL" id="HGU15421.1"/>
    </source>
</evidence>
<dbReference type="AlphaFoldDB" id="A0A7V4JPN7"/>
<evidence type="ECO:0000259" key="4">
    <source>
        <dbReference type="PROSITE" id="PS51203"/>
    </source>
</evidence>
<feature type="domain" description="CS" evidence="4">
    <location>
        <begin position="38"/>
        <end position="142"/>
    </location>
</feature>
<dbReference type="InterPro" id="IPR002068">
    <property type="entry name" value="A-crystallin/Hsp20_dom"/>
</dbReference>
<protein>
    <submittedName>
        <fullName evidence="5">Hsp20/alpha crystallin family protein</fullName>
    </submittedName>
</protein>
<dbReference type="Pfam" id="PF00011">
    <property type="entry name" value="HSP20"/>
    <property type="match status" value="1"/>
</dbReference>
<dbReference type="PANTHER" id="PTHR11527">
    <property type="entry name" value="HEAT-SHOCK PROTEIN 20 FAMILY MEMBER"/>
    <property type="match status" value="1"/>
</dbReference>
<accession>A0A7V4JPN7</accession>
<evidence type="ECO:0000256" key="2">
    <source>
        <dbReference type="RuleBase" id="RU003616"/>
    </source>
</evidence>
<gene>
    <name evidence="5" type="ORF">ENU91_01995</name>
</gene>